<evidence type="ECO:0000256" key="1">
    <source>
        <dbReference type="SAM" id="MobiDB-lite"/>
    </source>
</evidence>
<sequence length="310" mass="35445">MIRWRLRKPGEKRVEYGNGSEMFTCVVHYGGDFVLSPRMKYTSKSTAHFDFVDASRFSTFSLCDMVEKLDVVVPFVVYWRVPHTELCTSSVRPLKTDNDCIVMLNSLPINRYMHIYLKPFEEEVHEEEKDHVAQEEENYEAREEDHVAEEEENYEAEEEEDAEYHDVEEEENNVAAKEETNVAAKEENSADVEEETNAAKEEDVSAAEEEDESAADEEDKSVVDEEDESAADEFDISDNEYDCGRDEAYRQEDDIGIRVQRNMDGFGPDGVHVNDKDNGLESDSDHSENLYSEHGSDSDGPRSVPVDSSD</sequence>
<dbReference type="EMBL" id="JBBPBN010000047">
    <property type="protein sequence ID" value="KAK8994750.1"/>
    <property type="molecule type" value="Genomic_DNA"/>
</dbReference>
<comment type="caution">
    <text evidence="3">The sequence shown here is derived from an EMBL/GenBank/DDBJ whole genome shotgun (WGS) entry which is preliminary data.</text>
</comment>
<evidence type="ECO:0000313" key="4">
    <source>
        <dbReference type="Proteomes" id="UP001396334"/>
    </source>
</evidence>
<evidence type="ECO:0000313" key="3">
    <source>
        <dbReference type="EMBL" id="KAK8994750.1"/>
    </source>
</evidence>
<dbReference type="Pfam" id="PF26130">
    <property type="entry name" value="PB1-like"/>
    <property type="match status" value="1"/>
</dbReference>
<feature type="compositionally biased region" description="Basic and acidic residues" evidence="1">
    <location>
        <begin position="242"/>
        <end position="256"/>
    </location>
</feature>
<protein>
    <recommendedName>
        <fullName evidence="2">PB1-like domain-containing protein</fullName>
    </recommendedName>
</protein>
<name>A0ABR2Q231_9ROSI</name>
<feature type="compositionally biased region" description="Acidic residues" evidence="1">
    <location>
        <begin position="204"/>
        <end position="241"/>
    </location>
</feature>
<feature type="domain" description="PB1-like" evidence="2">
    <location>
        <begin position="21"/>
        <end position="117"/>
    </location>
</feature>
<gene>
    <name evidence="3" type="ORF">V6N11_045823</name>
</gene>
<feature type="compositionally biased region" description="Basic and acidic residues" evidence="1">
    <location>
        <begin position="126"/>
        <end position="145"/>
    </location>
</feature>
<dbReference type="InterPro" id="IPR058594">
    <property type="entry name" value="PB1-like_dom_pln"/>
</dbReference>
<accession>A0ABR2Q231</accession>
<proteinExistence type="predicted"/>
<feature type="compositionally biased region" description="Basic and acidic residues" evidence="1">
    <location>
        <begin position="176"/>
        <end position="188"/>
    </location>
</feature>
<feature type="compositionally biased region" description="Basic and acidic residues" evidence="1">
    <location>
        <begin position="272"/>
        <end position="288"/>
    </location>
</feature>
<reference evidence="3 4" key="1">
    <citation type="journal article" date="2024" name="G3 (Bethesda)">
        <title>Genome assembly of Hibiscus sabdariffa L. provides insights into metabolisms of medicinal natural products.</title>
        <authorList>
            <person name="Kim T."/>
        </authorList>
    </citation>
    <scope>NUCLEOTIDE SEQUENCE [LARGE SCALE GENOMIC DNA]</scope>
    <source>
        <strain evidence="3">TK-2024</strain>
        <tissue evidence="3">Old leaves</tissue>
    </source>
</reference>
<feature type="region of interest" description="Disordered" evidence="1">
    <location>
        <begin position="126"/>
        <end position="310"/>
    </location>
</feature>
<keyword evidence="4" id="KW-1185">Reference proteome</keyword>
<evidence type="ECO:0000259" key="2">
    <source>
        <dbReference type="Pfam" id="PF26130"/>
    </source>
</evidence>
<dbReference type="Proteomes" id="UP001396334">
    <property type="component" value="Unassembled WGS sequence"/>
</dbReference>
<feature type="compositionally biased region" description="Acidic residues" evidence="1">
    <location>
        <begin position="146"/>
        <end position="172"/>
    </location>
</feature>
<organism evidence="3 4">
    <name type="scientific">Hibiscus sabdariffa</name>
    <name type="common">roselle</name>
    <dbReference type="NCBI Taxonomy" id="183260"/>
    <lineage>
        <taxon>Eukaryota</taxon>
        <taxon>Viridiplantae</taxon>
        <taxon>Streptophyta</taxon>
        <taxon>Embryophyta</taxon>
        <taxon>Tracheophyta</taxon>
        <taxon>Spermatophyta</taxon>
        <taxon>Magnoliopsida</taxon>
        <taxon>eudicotyledons</taxon>
        <taxon>Gunneridae</taxon>
        <taxon>Pentapetalae</taxon>
        <taxon>rosids</taxon>
        <taxon>malvids</taxon>
        <taxon>Malvales</taxon>
        <taxon>Malvaceae</taxon>
        <taxon>Malvoideae</taxon>
        <taxon>Hibiscus</taxon>
    </lineage>
</organism>